<sequence length="327" mass="36706">MIDIVNEPEQAMKTFKEAMQKVRTSPPWMTNRQKEAAFWNPYSFEGGSTAALAGDNFAIIASDTRMSQFEINILTRDAEKIHVLNNSIILACSGFYGDVLQLKRLLEARLHKYRFDYRGDMTVDLCAELLARNLYYRRFFPYYTGSILAGIDEDGKGAVFSYDPIGCIERLQYTASGSAEPMIMPFLDCQVGHVTLTGDVEKPPLTIERATSLMKDAFRVSAEREICTGKGAVFSYDPIGCIERLQYTASGSAEPMIMPFLDCQVGHVTLTGDVEKPPLTIERATSLMKDAFRVSAEREICTGDKIHLVIAERGKPIRQMHLPLRED</sequence>
<accession>A0A9J2QA16</accession>
<dbReference type="InterPro" id="IPR016050">
    <property type="entry name" value="Proteasome_bsu_CS"/>
</dbReference>
<keyword evidence="3" id="KW-0647">Proteasome</keyword>
<dbReference type="PROSITE" id="PS00854">
    <property type="entry name" value="PROTEASOME_BETA_1"/>
    <property type="match status" value="1"/>
</dbReference>
<dbReference type="WBParaSite" id="ALUE_0001879701-mRNA-1">
    <property type="protein sequence ID" value="ALUE_0001879701-mRNA-1"/>
    <property type="gene ID" value="ALUE_0001879701"/>
</dbReference>
<dbReference type="PANTHER" id="PTHR32194:SF2">
    <property type="entry name" value="PROTEASOME SUBUNIT BETA TYPE-1"/>
    <property type="match status" value="1"/>
</dbReference>
<dbReference type="InterPro" id="IPR001353">
    <property type="entry name" value="Proteasome_sua/b"/>
</dbReference>
<dbReference type="GO" id="GO:0005634">
    <property type="term" value="C:nucleus"/>
    <property type="evidence" value="ECO:0007669"/>
    <property type="project" value="UniProtKB-SubCell"/>
</dbReference>
<evidence type="ECO:0000256" key="4">
    <source>
        <dbReference type="ARBA" id="ARBA00024953"/>
    </source>
</evidence>
<comment type="subcellular location">
    <subcellularLocation>
        <location evidence="1">Nucleus</location>
    </subcellularLocation>
</comment>
<keyword evidence="6" id="KW-1185">Reference proteome</keyword>
<dbReference type="GO" id="GO:0005839">
    <property type="term" value="C:proteasome core complex"/>
    <property type="evidence" value="ECO:0007669"/>
    <property type="project" value="InterPro"/>
</dbReference>
<protein>
    <submittedName>
        <fullName evidence="7">Proteasome subunit beta</fullName>
    </submittedName>
</protein>
<evidence type="ECO:0000313" key="6">
    <source>
        <dbReference type="Proteomes" id="UP000036681"/>
    </source>
</evidence>
<dbReference type="GO" id="GO:0051603">
    <property type="term" value="P:proteolysis involved in protein catabolic process"/>
    <property type="evidence" value="ECO:0007669"/>
    <property type="project" value="InterPro"/>
</dbReference>
<dbReference type="SUPFAM" id="SSF56235">
    <property type="entry name" value="N-terminal nucleophile aminohydrolases (Ntn hydrolases)"/>
    <property type="match status" value="2"/>
</dbReference>
<evidence type="ECO:0000256" key="2">
    <source>
        <dbReference type="ARBA" id="ARBA00022490"/>
    </source>
</evidence>
<dbReference type="GO" id="GO:0005737">
    <property type="term" value="C:cytoplasm"/>
    <property type="evidence" value="ECO:0007669"/>
    <property type="project" value="TreeGrafter"/>
</dbReference>
<proteinExistence type="predicted"/>
<dbReference type="Pfam" id="PF00227">
    <property type="entry name" value="Proteasome"/>
    <property type="match status" value="1"/>
</dbReference>
<evidence type="ECO:0000256" key="3">
    <source>
        <dbReference type="ARBA" id="ARBA00022942"/>
    </source>
</evidence>
<keyword evidence="2" id="KW-0963">Cytoplasm</keyword>
<dbReference type="Gene3D" id="3.60.20.10">
    <property type="entry name" value="Glutamine Phosphoribosylpyrophosphate, subunit 1, domain 1"/>
    <property type="match status" value="2"/>
</dbReference>
<dbReference type="PANTHER" id="PTHR32194">
    <property type="entry name" value="METALLOPROTEASE TLDD"/>
    <property type="match status" value="1"/>
</dbReference>
<reference evidence="7" key="1">
    <citation type="submission" date="2023-03" db="UniProtKB">
        <authorList>
            <consortium name="WormBaseParasite"/>
        </authorList>
    </citation>
    <scope>IDENTIFICATION</scope>
</reference>
<dbReference type="InterPro" id="IPR023333">
    <property type="entry name" value="Proteasome_suB-type"/>
</dbReference>
<evidence type="ECO:0000256" key="5">
    <source>
        <dbReference type="ARBA" id="ARBA00026071"/>
    </source>
</evidence>
<organism evidence="6 7">
    <name type="scientific">Ascaris lumbricoides</name>
    <name type="common">Giant roundworm</name>
    <dbReference type="NCBI Taxonomy" id="6252"/>
    <lineage>
        <taxon>Eukaryota</taxon>
        <taxon>Metazoa</taxon>
        <taxon>Ecdysozoa</taxon>
        <taxon>Nematoda</taxon>
        <taxon>Chromadorea</taxon>
        <taxon>Rhabditida</taxon>
        <taxon>Spirurina</taxon>
        <taxon>Ascaridomorpha</taxon>
        <taxon>Ascaridoidea</taxon>
        <taxon>Ascarididae</taxon>
        <taxon>Ascaris</taxon>
    </lineage>
</organism>
<dbReference type="AlphaFoldDB" id="A0A9J2QA16"/>
<dbReference type="PROSITE" id="PS51476">
    <property type="entry name" value="PROTEASOME_BETA_2"/>
    <property type="match status" value="1"/>
</dbReference>
<evidence type="ECO:0000313" key="7">
    <source>
        <dbReference type="WBParaSite" id="ALUE_0001879701-mRNA-1"/>
    </source>
</evidence>
<evidence type="ECO:0000256" key="1">
    <source>
        <dbReference type="ARBA" id="ARBA00004123"/>
    </source>
</evidence>
<dbReference type="Proteomes" id="UP000036681">
    <property type="component" value="Unplaced"/>
</dbReference>
<comment type="function">
    <text evidence="4">Non-catalytic component of the proteasome, a multicatalytic proteinase complex which is characterized by its ability to cleave peptides with Arg, Phe, Tyr, Leu, and Glu adjacent to the leaving group at neutral or slightly basic pH. The proteasome has an ATP-dependent proteolytic activity.</text>
</comment>
<name>A0A9J2QA16_ASCLU</name>
<comment type="subunit">
    <text evidence="5">The 26S proteasome consists of a 20S proteasome core and two 19S regulatory subunits. The 20S proteasome core is composed of 28 subunits that are arranged in four stacked rings, resulting in a barrel-shaped structure. The two end rings are each formed by seven alpha subunits, and the two central rings are each formed by seven beta subunits. The catalytic chamber with the active sites is on the inside of the barrel.</text>
</comment>
<dbReference type="InterPro" id="IPR029055">
    <property type="entry name" value="Ntn_hydrolases_N"/>
</dbReference>